<dbReference type="Proteomes" id="UP001285636">
    <property type="component" value="Unassembled WGS sequence"/>
</dbReference>
<sequence length="90" mass="10158">RKFGNSLYLRLLLRVSGKSEVGQSVISKIKKIVDTEPANYPIIANNDESAILKWTGPSPYISPYVNGVRAQDFRGVAICDFFINNLLRWN</sequence>
<feature type="non-terminal residue" evidence="1">
    <location>
        <position position="1"/>
    </location>
</feature>
<organism evidence="1 2">
    <name type="scientific">Alkalihalophilus pseudofirmus</name>
    <name type="common">Bacillus pseudofirmus</name>
    <dbReference type="NCBI Taxonomy" id="79885"/>
    <lineage>
        <taxon>Bacteria</taxon>
        <taxon>Bacillati</taxon>
        <taxon>Bacillota</taxon>
        <taxon>Bacilli</taxon>
        <taxon>Bacillales</taxon>
        <taxon>Bacillaceae</taxon>
        <taxon>Alkalihalophilus</taxon>
    </lineage>
</organism>
<dbReference type="InterPro" id="IPR041662">
    <property type="entry name" value="SusD-like_2"/>
</dbReference>
<protein>
    <submittedName>
        <fullName evidence="1">SusD/RagB family nutrient-binding outer membrane lipoprotein</fullName>
    </submittedName>
</protein>
<feature type="non-terminal residue" evidence="1">
    <location>
        <position position="90"/>
    </location>
</feature>
<comment type="caution">
    <text evidence="1">The sequence shown here is derived from an EMBL/GenBank/DDBJ whole genome shotgun (WGS) entry which is preliminary data.</text>
</comment>
<dbReference type="InterPro" id="IPR011990">
    <property type="entry name" value="TPR-like_helical_dom_sf"/>
</dbReference>
<dbReference type="SUPFAM" id="SSF48452">
    <property type="entry name" value="TPR-like"/>
    <property type="match status" value="1"/>
</dbReference>
<reference evidence="1" key="1">
    <citation type="submission" date="2023-10" db="EMBL/GenBank/DDBJ databases">
        <title>Screening of Alkalihalophilus pseudofirmusBZ-TG-HK211 and Its Alleviation of Salt Stress on Rapeseed Growth.</title>
        <authorList>
            <person name="Zhao B."/>
            <person name="Guo T."/>
        </authorList>
    </citation>
    <scope>NUCLEOTIDE SEQUENCE</scope>
    <source>
        <strain evidence="1">BZ-TG-HK211</strain>
    </source>
</reference>
<evidence type="ECO:0000313" key="2">
    <source>
        <dbReference type="Proteomes" id="UP001285636"/>
    </source>
</evidence>
<accession>A0AAJ2U3R1</accession>
<dbReference type="Gene3D" id="1.25.40.390">
    <property type="match status" value="1"/>
</dbReference>
<dbReference type="Pfam" id="PF12771">
    <property type="entry name" value="SusD-like_2"/>
    <property type="match status" value="1"/>
</dbReference>
<dbReference type="EMBL" id="JAWJAY010000618">
    <property type="protein sequence ID" value="MDV2887894.1"/>
    <property type="molecule type" value="Genomic_DNA"/>
</dbReference>
<evidence type="ECO:0000313" key="1">
    <source>
        <dbReference type="EMBL" id="MDV2887894.1"/>
    </source>
</evidence>
<name>A0AAJ2U3R1_ALKPS</name>
<dbReference type="AlphaFoldDB" id="A0AAJ2U3R1"/>
<proteinExistence type="predicted"/>
<dbReference type="RefSeq" id="WP_323468013.1">
    <property type="nucleotide sequence ID" value="NZ_JAWJAY010000618.1"/>
</dbReference>
<keyword evidence="1" id="KW-0449">Lipoprotein</keyword>
<gene>
    <name evidence="1" type="ORF">RYX45_22260</name>
</gene>